<organism evidence="2 3">
    <name type="scientific">Bizionia arctica</name>
    <dbReference type="NCBI Taxonomy" id="1495645"/>
    <lineage>
        <taxon>Bacteria</taxon>
        <taxon>Pseudomonadati</taxon>
        <taxon>Bacteroidota</taxon>
        <taxon>Flavobacteriia</taxon>
        <taxon>Flavobacteriales</taxon>
        <taxon>Flavobacteriaceae</taxon>
        <taxon>Bizionia</taxon>
    </lineage>
</organism>
<name>A0A917GWA1_9FLAO</name>
<dbReference type="EMBL" id="BMFQ01000004">
    <property type="protein sequence ID" value="GGG58311.1"/>
    <property type="molecule type" value="Genomic_DNA"/>
</dbReference>
<evidence type="ECO:0000313" key="3">
    <source>
        <dbReference type="Proteomes" id="UP000625976"/>
    </source>
</evidence>
<keyword evidence="3" id="KW-1185">Reference proteome</keyword>
<gene>
    <name evidence="2" type="ORF">GCM10010976_31440</name>
</gene>
<proteinExistence type="predicted"/>
<accession>A0A917GWA1</accession>
<dbReference type="Proteomes" id="UP000625976">
    <property type="component" value="Unassembled WGS sequence"/>
</dbReference>
<dbReference type="AlphaFoldDB" id="A0A917GWA1"/>
<reference evidence="2" key="2">
    <citation type="submission" date="2020-09" db="EMBL/GenBank/DDBJ databases">
        <authorList>
            <person name="Sun Q."/>
            <person name="Zhou Y."/>
        </authorList>
    </citation>
    <scope>NUCLEOTIDE SEQUENCE</scope>
    <source>
        <strain evidence="2">CGMCC 1.12751</strain>
    </source>
</reference>
<feature type="transmembrane region" description="Helical" evidence="1">
    <location>
        <begin position="24"/>
        <end position="47"/>
    </location>
</feature>
<keyword evidence="1" id="KW-0812">Transmembrane</keyword>
<sequence>MPIIKDEDSNTKDYLLQDDKKTRFGATFIILTLIILAIAVVASGLYFKWF</sequence>
<comment type="caution">
    <text evidence="2">The sequence shown here is derived from an EMBL/GenBank/DDBJ whole genome shotgun (WGS) entry which is preliminary data.</text>
</comment>
<protein>
    <submittedName>
        <fullName evidence="2">Uncharacterized protein</fullName>
    </submittedName>
</protein>
<evidence type="ECO:0000313" key="2">
    <source>
        <dbReference type="EMBL" id="GGG58311.1"/>
    </source>
</evidence>
<dbReference type="RefSeq" id="WP_188466611.1">
    <property type="nucleotide sequence ID" value="NZ_BMFQ01000004.1"/>
</dbReference>
<evidence type="ECO:0000256" key="1">
    <source>
        <dbReference type="SAM" id="Phobius"/>
    </source>
</evidence>
<reference evidence="2" key="1">
    <citation type="journal article" date="2014" name="Int. J. Syst. Evol. Microbiol.">
        <title>Complete genome sequence of Corynebacterium casei LMG S-19264T (=DSM 44701T), isolated from a smear-ripened cheese.</title>
        <authorList>
            <consortium name="US DOE Joint Genome Institute (JGI-PGF)"/>
            <person name="Walter F."/>
            <person name="Albersmeier A."/>
            <person name="Kalinowski J."/>
            <person name="Ruckert C."/>
        </authorList>
    </citation>
    <scope>NUCLEOTIDE SEQUENCE</scope>
    <source>
        <strain evidence="2">CGMCC 1.12751</strain>
    </source>
</reference>
<keyword evidence="1" id="KW-0472">Membrane</keyword>
<keyword evidence="1" id="KW-1133">Transmembrane helix</keyword>